<name>A0A2D0ZN85_9CAUD</name>
<keyword evidence="2" id="KW-1185">Reference proteome</keyword>
<dbReference type="EMBL" id="MF668286">
    <property type="protein sequence ID" value="ASZ75051.1"/>
    <property type="molecule type" value="Genomic_DNA"/>
</dbReference>
<evidence type="ECO:0000313" key="2">
    <source>
        <dbReference type="Proteomes" id="UP000231419"/>
    </source>
</evidence>
<evidence type="ECO:0000313" key="1">
    <source>
        <dbReference type="EMBL" id="ASZ75051.1"/>
    </source>
</evidence>
<protein>
    <submittedName>
        <fullName evidence="1">Uncharacterized protein</fullName>
    </submittedName>
</protein>
<reference evidence="1" key="1">
    <citation type="submission" date="2017-08" db="EMBL/GenBank/DDBJ databases">
        <authorList>
            <person name="Wagner J.D."/>
            <person name="Albritton V.D."/>
            <person name="Beach M.O."/>
            <person name="Bonner C.T."/>
            <person name="Green C.T."/>
            <person name="Harrell M.L."/>
            <person name="Holder G.D."/>
            <person name="Juneau A.C."/>
            <person name="Labat G.M."/>
            <person name="Lawrence S.M."/>
            <person name="McCurry A.D."/>
            <person name="Mouawad M.A."/>
            <person name="Myers D.S."/>
            <person name="Nowell A.J."/>
            <person name="Palowsky Z.R."/>
            <person name="Peoples M.D."/>
            <person name="Peterson-Gross L.E."/>
            <person name="Rizzo E.R."/>
            <person name="Rybicki S.K."/>
            <person name="Thomas C."/>
            <person name="Vu J.V."/>
            <person name="West N."/>
            <person name="Williams D.A."/>
            <person name="Morgan G.B."/>
            <person name="Alonzo F.L."/>
            <person name="Wiedemeier A.D."/>
            <person name="Gissendanner C.R."/>
            <person name="Findley A.M."/>
            <person name="Bowman C.A."/>
            <person name="Russell D.A."/>
            <person name="Pope W.H."/>
            <person name="Jacobs-Sera D."/>
            <person name="Hendrix R.W."/>
            <person name="Hatfull G.F."/>
        </authorList>
    </citation>
    <scope>NUCLEOTIDE SEQUENCE</scope>
</reference>
<organism evidence="1 2">
    <name type="scientific">Rhodococcus phage Trina</name>
    <dbReference type="NCBI Taxonomy" id="2027905"/>
    <lineage>
        <taxon>Viruses</taxon>
        <taxon>Duplodnaviria</taxon>
        <taxon>Heunggongvirae</taxon>
        <taxon>Uroviricota</taxon>
        <taxon>Caudoviricetes</taxon>
        <taxon>Trinavirus</taxon>
        <taxon>Trinavirus trina</taxon>
    </lineage>
</organism>
<accession>A0A2D0ZN85</accession>
<dbReference type="Proteomes" id="UP000231419">
    <property type="component" value="Segment"/>
</dbReference>
<sequence length="72" mass="8526">MYLLRTIHTPKLPSDTFPDTINNHRDYSEVIESLEKLEKDNLGKFIFRSEDTAIFQMKTNVIYKYVNLGDKE</sequence>
<gene>
    <name evidence="1" type="ORF">SEA_TRINA_273</name>
</gene>
<proteinExistence type="predicted"/>